<dbReference type="GO" id="GO:0043565">
    <property type="term" value="F:sequence-specific DNA binding"/>
    <property type="evidence" value="ECO:0007669"/>
    <property type="project" value="InterPro"/>
</dbReference>
<organism evidence="1 2">
    <name type="scientific">Flavobacterium shii</name>
    <dbReference type="NCBI Taxonomy" id="2987687"/>
    <lineage>
        <taxon>Bacteria</taxon>
        <taxon>Pseudomonadati</taxon>
        <taxon>Bacteroidota</taxon>
        <taxon>Flavobacteriia</taxon>
        <taxon>Flavobacteriales</taxon>
        <taxon>Flavobacteriaceae</taxon>
        <taxon>Flavobacterium</taxon>
    </lineage>
</organism>
<dbReference type="GO" id="GO:0006313">
    <property type="term" value="P:DNA transposition"/>
    <property type="evidence" value="ECO:0007669"/>
    <property type="project" value="InterPro"/>
</dbReference>
<dbReference type="SUPFAM" id="SSF46689">
    <property type="entry name" value="Homeodomain-like"/>
    <property type="match status" value="1"/>
</dbReference>
<dbReference type="PANTHER" id="PTHR33795:SF1">
    <property type="entry name" value="INSERTION ELEMENT IS150 PROTEIN INSJ"/>
    <property type="match status" value="1"/>
</dbReference>
<reference evidence="1" key="1">
    <citation type="submission" date="2022-10" db="EMBL/GenBank/DDBJ databases">
        <title>Two novel species of Flavobacterium.</title>
        <authorList>
            <person name="Liu Q."/>
            <person name="Xin Y.-H."/>
        </authorList>
    </citation>
    <scope>NUCLEOTIDE SEQUENCE</scope>
    <source>
        <strain evidence="1">LS1R49</strain>
    </source>
</reference>
<keyword evidence="2" id="KW-1185">Reference proteome</keyword>
<dbReference type="InterPro" id="IPR002514">
    <property type="entry name" value="Transposase_8"/>
</dbReference>
<dbReference type="PANTHER" id="PTHR33795">
    <property type="entry name" value="INSERTION ELEMENT IS150 PROTEIN INSJ"/>
    <property type="match status" value="1"/>
</dbReference>
<dbReference type="InterPro" id="IPR009057">
    <property type="entry name" value="Homeodomain-like_sf"/>
</dbReference>
<dbReference type="SUPFAM" id="SSF48295">
    <property type="entry name" value="TrpR-like"/>
    <property type="match status" value="1"/>
</dbReference>
<dbReference type="RefSeq" id="WP_264207467.1">
    <property type="nucleotide sequence ID" value="NZ_JAOZEW010000019.1"/>
</dbReference>
<proteinExistence type="predicted"/>
<dbReference type="InterPro" id="IPR052057">
    <property type="entry name" value="IS150/IS1296_orfA-like"/>
</dbReference>
<dbReference type="Proteomes" id="UP001151079">
    <property type="component" value="Unassembled WGS sequence"/>
</dbReference>
<evidence type="ECO:0000313" key="1">
    <source>
        <dbReference type="EMBL" id="MCV9929376.1"/>
    </source>
</evidence>
<dbReference type="Pfam" id="PF01527">
    <property type="entry name" value="HTH_Tnp_1"/>
    <property type="match status" value="1"/>
</dbReference>
<dbReference type="InterPro" id="IPR036388">
    <property type="entry name" value="WH-like_DNA-bd_sf"/>
</dbReference>
<dbReference type="AlphaFoldDB" id="A0A9X2ZIJ5"/>
<gene>
    <name evidence="1" type="ORF">OIU83_17055</name>
</gene>
<sequence>MERKVKYNYDFKLRCVEEVLKRNRSICLVAKENDIRTSNLSRWIAFYRKLGKEGLLPRKNQSYSVDFKQNVLDTIKNKSLSLEEACIEFNVPSDSIIIQWQKKYKEQGTLGLELKPKGRPRSMNFKRTKKKTTKPLSREEELLLEIESLRCENALLKKFNALVQAEEIKNIKRKP</sequence>
<evidence type="ECO:0000313" key="2">
    <source>
        <dbReference type="Proteomes" id="UP001151079"/>
    </source>
</evidence>
<protein>
    <submittedName>
        <fullName evidence="1">Transposase</fullName>
    </submittedName>
</protein>
<comment type="caution">
    <text evidence="1">The sequence shown here is derived from an EMBL/GenBank/DDBJ whole genome shotgun (WGS) entry which is preliminary data.</text>
</comment>
<accession>A0A9X2ZIJ5</accession>
<dbReference type="EMBL" id="JAOZEW010000019">
    <property type="protein sequence ID" value="MCV9929376.1"/>
    <property type="molecule type" value="Genomic_DNA"/>
</dbReference>
<name>A0A9X2ZIJ5_9FLAO</name>
<dbReference type="InterPro" id="IPR010921">
    <property type="entry name" value="Trp_repressor/repl_initiator"/>
</dbReference>
<dbReference type="Gene3D" id="1.10.10.10">
    <property type="entry name" value="Winged helix-like DNA-binding domain superfamily/Winged helix DNA-binding domain"/>
    <property type="match status" value="2"/>
</dbReference>
<dbReference type="GO" id="GO:0004803">
    <property type="term" value="F:transposase activity"/>
    <property type="evidence" value="ECO:0007669"/>
    <property type="project" value="InterPro"/>
</dbReference>